<dbReference type="RefSeq" id="WP_342808071.1">
    <property type="nucleotide sequence ID" value="NZ_JAOPJZ010000004.1"/>
</dbReference>
<comment type="caution">
    <text evidence="1">The sequence shown here is derived from an EMBL/GenBank/DDBJ whole genome shotgun (WGS) entry which is preliminary data.</text>
</comment>
<proteinExistence type="predicted"/>
<evidence type="ECO:0000313" key="2">
    <source>
        <dbReference type="Proteomes" id="UP001321047"/>
    </source>
</evidence>
<protein>
    <recommendedName>
        <fullName evidence="3">Rubrerythrin-like domain-containing protein</fullName>
    </recommendedName>
</protein>
<organism evidence="1 2">
    <name type="scientific">Natronosalvus hydrolyticus</name>
    <dbReference type="NCBI Taxonomy" id="2979988"/>
    <lineage>
        <taxon>Archaea</taxon>
        <taxon>Methanobacteriati</taxon>
        <taxon>Methanobacteriota</taxon>
        <taxon>Stenosarchaea group</taxon>
        <taxon>Halobacteria</taxon>
        <taxon>Halobacteriales</taxon>
        <taxon>Natrialbaceae</taxon>
        <taxon>Natronosalvus</taxon>
    </lineage>
</organism>
<keyword evidence="2" id="KW-1185">Reference proteome</keyword>
<dbReference type="EMBL" id="JAOPJZ010000004">
    <property type="protein sequence ID" value="MCU4751863.1"/>
    <property type="molecule type" value="Genomic_DNA"/>
</dbReference>
<sequence>MGERACYRTSCQSCAAIVTIVDETCPDCGSHLECHESEATDLEDH</sequence>
<gene>
    <name evidence="1" type="ORF">OB919_07690</name>
</gene>
<name>A0AAP2Z7T0_9EURY</name>
<reference evidence="1 2" key="1">
    <citation type="submission" date="2022-09" db="EMBL/GenBank/DDBJ databases">
        <title>Enrichment on poylsaccharides allowed isolation of novel metabolic and taxonomic groups of Haloarchaea.</title>
        <authorList>
            <person name="Sorokin D.Y."/>
            <person name="Elcheninov A.G."/>
            <person name="Khizhniak T.V."/>
            <person name="Kolganova T.V."/>
            <person name="Kublanov I.V."/>
        </authorList>
    </citation>
    <scope>NUCLEOTIDE SEQUENCE [LARGE SCALE GENOMIC DNA]</scope>
    <source>
        <strain evidence="1 2">AArc-curdl1</strain>
    </source>
</reference>
<dbReference type="AlphaFoldDB" id="A0AAP2Z7T0"/>
<accession>A0AAP2Z7T0</accession>
<dbReference type="Proteomes" id="UP001321047">
    <property type="component" value="Unassembled WGS sequence"/>
</dbReference>
<evidence type="ECO:0000313" key="1">
    <source>
        <dbReference type="EMBL" id="MCU4751863.1"/>
    </source>
</evidence>
<evidence type="ECO:0008006" key="3">
    <source>
        <dbReference type="Google" id="ProtNLM"/>
    </source>
</evidence>